<reference evidence="8 9" key="1">
    <citation type="submission" date="2011-08" db="EMBL/GenBank/DDBJ databases">
        <title>The Genome Sequence of Johnsonella ignava ATCC 51276.</title>
        <authorList>
            <consortium name="The Broad Institute Genome Sequencing Platform"/>
            <person name="Earl A."/>
            <person name="Ward D."/>
            <person name="Feldgarden M."/>
            <person name="Gevers D."/>
            <person name="Izard J."/>
            <person name="Blanton J.M."/>
            <person name="Baranova O.V."/>
            <person name="Dewhirst F.E."/>
            <person name="Young S.K."/>
            <person name="Zeng Q."/>
            <person name="Gargeya S."/>
            <person name="Fitzgerald M."/>
            <person name="Haas B."/>
            <person name="Abouelleil A."/>
            <person name="Alvarado L."/>
            <person name="Arachchi H.M."/>
            <person name="Berlin A."/>
            <person name="Brown A."/>
            <person name="Chapman S.B."/>
            <person name="Chen Z."/>
            <person name="Dunbar C."/>
            <person name="Freedman E."/>
            <person name="Gearin G."/>
            <person name="Gellesch M."/>
            <person name="Goldberg J."/>
            <person name="Griggs A."/>
            <person name="Gujja S."/>
            <person name="Heiman D."/>
            <person name="Howarth C."/>
            <person name="Larson L."/>
            <person name="Lui A."/>
            <person name="MacDonald P.J.P."/>
            <person name="Montmayeur A."/>
            <person name="Murphy C."/>
            <person name="Neiman D."/>
            <person name="Pearson M."/>
            <person name="Priest M."/>
            <person name="Roberts A."/>
            <person name="Saif S."/>
            <person name="Shea T."/>
            <person name="Shenoy N."/>
            <person name="Sisk P."/>
            <person name="Stolte C."/>
            <person name="Sykes S."/>
            <person name="Wortman J."/>
            <person name="Nusbaum C."/>
            <person name="Birren B."/>
        </authorList>
    </citation>
    <scope>NUCLEOTIDE SEQUENCE [LARGE SCALE GENOMIC DNA]</scope>
    <source>
        <strain evidence="8 9">ATCC 51276</strain>
    </source>
</reference>
<keyword evidence="1 7" id="KW-0028">Amino-acid biosynthesis</keyword>
<feature type="binding site" evidence="7">
    <location>
        <position position="24"/>
    </location>
    <ligand>
        <name>substrate</name>
    </ligand>
</feature>
<sequence>MACGKSTVGKELALRLELPYIDTDELIVSKSGMSIPDIFVHEGEAVFREYEKNTVHYISCLPPHVISSGAGMLCTKENAVLLKNNAIIIYIYRDFPTIFNIISNDKNRPMAYGKDYNEIKKLYDFRAQKYIAHSNFMVENLNTVKTCTESIVLKLFNFYGNTD</sequence>
<keyword evidence="6 7" id="KW-0057">Aromatic amino acid biosynthesis</keyword>
<dbReference type="PRINTS" id="PR01100">
    <property type="entry name" value="SHIKIMTKNASE"/>
</dbReference>
<keyword evidence="2 7" id="KW-0808">Transferase</keyword>
<dbReference type="PANTHER" id="PTHR21087:SF16">
    <property type="entry name" value="SHIKIMATE KINASE 1, CHLOROPLASTIC"/>
    <property type="match status" value="1"/>
</dbReference>
<organism evidence="8 9">
    <name type="scientific">Johnsonella ignava ATCC 51276</name>
    <dbReference type="NCBI Taxonomy" id="679200"/>
    <lineage>
        <taxon>Bacteria</taxon>
        <taxon>Bacillati</taxon>
        <taxon>Bacillota</taxon>
        <taxon>Clostridia</taxon>
        <taxon>Lachnospirales</taxon>
        <taxon>Lachnospiraceae</taxon>
        <taxon>Johnsonella</taxon>
    </lineage>
</organism>
<dbReference type="PANTHER" id="PTHR21087">
    <property type="entry name" value="SHIKIMATE KINASE"/>
    <property type="match status" value="1"/>
</dbReference>
<keyword evidence="9" id="KW-1185">Reference proteome</keyword>
<feature type="binding site" evidence="7">
    <location>
        <position position="126"/>
    </location>
    <ligand>
        <name>substrate</name>
    </ligand>
</feature>
<dbReference type="InterPro" id="IPR000623">
    <property type="entry name" value="Shikimate_kinase/TSH1"/>
</dbReference>
<dbReference type="HAMAP" id="MF_00109">
    <property type="entry name" value="Shikimate_kinase"/>
    <property type="match status" value="1"/>
</dbReference>
<dbReference type="HOGENOM" id="CLU_057607_4_0_9"/>
<comment type="catalytic activity">
    <reaction evidence="7">
        <text>shikimate + ATP = 3-phosphoshikimate + ADP + H(+)</text>
        <dbReference type="Rhea" id="RHEA:13121"/>
        <dbReference type="ChEBI" id="CHEBI:15378"/>
        <dbReference type="ChEBI" id="CHEBI:30616"/>
        <dbReference type="ChEBI" id="CHEBI:36208"/>
        <dbReference type="ChEBI" id="CHEBI:145989"/>
        <dbReference type="ChEBI" id="CHEBI:456216"/>
        <dbReference type="EC" id="2.7.1.71"/>
    </reaction>
</comment>
<dbReference type="GO" id="GO:0004765">
    <property type="term" value="F:shikimate kinase activity"/>
    <property type="evidence" value="ECO:0007669"/>
    <property type="project" value="UniProtKB-UniRule"/>
</dbReference>
<evidence type="ECO:0000256" key="2">
    <source>
        <dbReference type="ARBA" id="ARBA00022679"/>
    </source>
</evidence>
<comment type="cofactor">
    <cofactor evidence="7">
        <name>Mg(2+)</name>
        <dbReference type="ChEBI" id="CHEBI:18420"/>
    </cofactor>
    <text evidence="7">Binds 1 Mg(2+) ion per subunit.</text>
</comment>
<dbReference type="Pfam" id="PF01202">
    <property type="entry name" value="SKI"/>
    <property type="match status" value="1"/>
</dbReference>
<accession>G5GIP1</accession>
<feature type="binding site" evidence="7">
    <location>
        <begin position="2"/>
        <end position="7"/>
    </location>
    <ligand>
        <name>ATP</name>
        <dbReference type="ChEBI" id="CHEBI:30616"/>
    </ligand>
</feature>
<evidence type="ECO:0000256" key="3">
    <source>
        <dbReference type="ARBA" id="ARBA00022741"/>
    </source>
</evidence>
<evidence type="ECO:0000256" key="4">
    <source>
        <dbReference type="ARBA" id="ARBA00022777"/>
    </source>
</evidence>
<comment type="subunit">
    <text evidence="7">Monomer.</text>
</comment>
<feature type="binding site" evidence="7">
    <location>
        <position position="6"/>
    </location>
    <ligand>
        <name>Mg(2+)</name>
        <dbReference type="ChEBI" id="CHEBI:18420"/>
    </ligand>
</feature>
<dbReference type="AlphaFoldDB" id="G5GIP1"/>
<keyword evidence="4 7" id="KW-0418">Kinase</keyword>
<dbReference type="Gene3D" id="3.40.50.300">
    <property type="entry name" value="P-loop containing nucleotide triphosphate hydrolases"/>
    <property type="match status" value="1"/>
</dbReference>
<dbReference type="UniPathway" id="UPA00053">
    <property type="reaction ID" value="UER00088"/>
</dbReference>
<dbReference type="EMBL" id="ACZL01000023">
    <property type="protein sequence ID" value="EHI55295.1"/>
    <property type="molecule type" value="Genomic_DNA"/>
</dbReference>
<dbReference type="eggNOG" id="COG0703">
    <property type="taxonomic scope" value="Bacteria"/>
</dbReference>
<dbReference type="CDD" id="cd00464">
    <property type="entry name" value="SK"/>
    <property type="match status" value="1"/>
</dbReference>
<keyword evidence="7" id="KW-0963">Cytoplasm</keyword>
<dbReference type="GO" id="GO:0009073">
    <property type="term" value="P:aromatic amino acid family biosynthetic process"/>
    <property type="evidence" value="ECO:0007669"/>
    <property type="project" value="UniProtKB-KW"/>
</dbReference>
<dbReference type="EC" id="2.7.1.71" evidence="7"/>
<dbReference type="GO" id="GO:0005829">
    <property type="term" value="C:cytosol"/>
    <property type="evidence" value="ECO:0007669"/>
    <property type="project" value="TreeGrafter"/>
</dbReference>
<evidence type="ECO:0000313" key="8">
    <source>
        <dbReference type="EMBL" id="EHI55295.1"/>
    </source>
</evidence>
<comment type="similarity">
    <text evidence="7">Belongs to the shikimate kinase family.</text>
</comment>
<evidence type="ECO:0000256" key="5">
    <source>
        <dbReference type="ARBA" id="ARBA00022840"/>
    </source>
</evidence>
<evidence type="ECO:0000256" key="6">
    <source>
        <dbReference type="ARBA" id="ARBA00023141"/>
    </source>
</evidence>
<comment type="pathway">
    <text evidence="7">Metabolic intermediate biosynthesis; chorismate biosynthesis; chorismate from D-erythrose 4-phosphate and phosphoenolpyruvate: step 5/7.</text>
</comment>
<dbReference type="InterPro" id="IPR027417">
    <property type="entry name" value="P-loop_NTPase"/>
</dbReference>
<comment type="caution">
    <text evidence="7">Lacks conserved residue(s) required for the propagation of feature annotation.</text>
</comment>
<evidence type="ECO:0000313" key="9">
    <source>
        <dbReference type="Proteomes" id="UP000003011"/>
    </source>
</evidence>
<proteinExistence type="inferred from homology"/>
<keyword evidence="7" id="KW-0460">Magnesium</keyword>
<keyword evidence="7" id="KW-0479">Metal-binding</keyword>
<dbReference type="GO" id="GO:0008652">
    <property type="term" value="P:amino acid biosynthetic process"/>
    <property type="evidence" value="ECO:0007669"/>
    <property type="project" value="UniProtKB-KW"/>
</dbReference>
<keyword evidence="3 7" id="KW-0547">Nucleotide-binding</keyword>
<comment type="caution">
    <text evidence="8">The sequence shown here is derived from an EMBL/GenBank/DDBJ whole genome shotgun (WGS) entry which is preliminary data.</text>
</comment>
<feature type="binding site" evidence="7">
    <location>
        <position position="48"/>
    </location>
    <ligand>
        <name>substrate</name>
    </ligand>
</feature>
<keyword evidence="5 7" id="KW-0067">ATP-binding</keyword>
<name>G5GIP1_9FIRM</name>
<gene>
    <name evidence="7" type="primary">aroK</name>
    <name evidence="8" type="ORF">HMPREF9333_01431</name>
</gene>
<dbReference type="GO" id="GO:0000287">
    <property type="term" value="F:magnesium ion binding"/>
    <property type="evidence" value="ECO:0007669"/>
    <property type="project" value="UniProtKB-UniRule"/>
</dbReference>
<comment type="function">
    <text evidence="7">Catalyzes the specific phosphorylation of the 3-hydroxyl group of shikimic acid using ATP as a cosubstrate.</text>
</comment>
<evidence type="ECO:0000256" key="1">
    <source>
        <dbReference type="ARBA" id="ARBA00022605"/>
    </source>
</evidence>
<dbReference type="InterPro" id="IPR031322">
    <property type="entry name" value="Shikimate/glucono_kinase"/>
</dbReference>
<dbReference type="GO" id="GO:0005524">
    <property type="term" value="F:ATP binding"/>
    <property type="evidence" value="ECO:0007669"/>
    <property type="project" value="UniProtKB-UniRule"/>
</dbReference>
<evidence type="ECO:0000256" key="7">
    <source>
        <dbReference type="HAMAP-Rule" id="MF_00109"/>
    </source>
</evidence>
<dbReference type="SUPFAM" id="SSF52540">
    <property type="entry name" value="P-loop containing nucleoside triphosphate hydrolases"/>
    <property type="match status" value="1"/>
</dbReference>
<dbReference type="GO" id="GO:0009423">
    <property type="term" value="P:chorismate biosynthetic process"/>
    <property type="evidence" value="ECO:0007669"/>
    <property type="project" value="UniProtKB-UniRule"/>
</dbReference>
<comment type="subcellular location">
    <subcellularLocation>
        <location evidence="7">Cytoplasm</location>
    </subcellularLocation>
</comment>
<dbReference type="Proteomes" id="UP000003011">
    <property type="component" value="Unassembled WGS sequence"/>
</dbReference>
<dbReference type="STRING" id="679200.HMPREF9333_01431"/>
<protein>
    <recommendedName>
        <fullName evidence="7">Shikimate kinase</fullName>
        <shortName evidence="7">SK</shortName>
        <ecNumber evidence="7">2.7.1.71</ecNumber>
    </recommendedName>
</protein>
<feature type="binding site" evidence="7">
    <location>
        <position position="108"/>
    </location>
    <ligand>
        <name>ATP</name>
        <dbReference type="ChEBI" id="CHEBI:30616"/>
    </ligand>
</feature>